<sequence length="246" mass="26435">MSGGGKPNPFKVLAEWIGGLTAVVAALMALLVAVKGLPAVWQEACLAFGYCSKPHAAADNASPPKSAQEQAPPPTALVPEAQDIRPPPSSPLARIVAFEKPNLRPEDVARITRGLPPGRYDVVREACRANCNWTADVVFVDPGKASVQQVKEVLRALKSASIIVKSVQQLAQTNSLVQLGNIPDSEDWNRSEFHMSPILHFESVANLTGNQFWQTAANGQVFCKKPGETTLYEGCKFDANGIARPQ</sequence>
<keyword evidence="2" id="KW-0472">Membrane</keyword>
<keyword evidence="2" id="KW-0812">Transmembrane</keyword>
<keyword evidence="2" id="KW-1133">Transmembrane helix</keyword>
<name>A0ABS9WBJ8_9PROT</name>
<proteinExistence type="predicted"/>
<dbReference type="Proteomes" id="UP001201985">
    <property type="component" value="Unassembled WGS sequence"/>
</dbReference>
<comment type="caution">
    <text evidence="3">The sequence shown here is derived from an EMBL/GenBank/DDBJ whole genome shotgun (WGS) entry which is preliminary data.</text>
</comment>
<evidence type="ECO:0000313" key="4">
    <source>
        <dbReference type="Proteomes" id="UP001201985"/>
    </source>
</evidence>
<keyword evidence="4" id="KW-1185">Reference proteome</keyword>
<accession>A0ABS9WBJ8</accession>
<protein>
    <submittedName>
        <fullName evidence="3">Uncharacterized protein</fullName>
    </submittedName>
</protein>
<evidence type="ECO:0000313" key="3">
    <source>
        <dbReference type="EMBL" id="MCI0756676.1"/>
    </source>
</evidence>
<feature type="transmembrane region" description="Helical" evidence="2">
    <location>
        <begin position="12"/>
        <end position="34"/>
    </location>
</feature>
<evidence type="ECO:0000256" key="2">
    <source>
        <dbReference type="SAM" id="Phobius"/>
    </source>
</evidence>
<feature type="region of interest" description="Disordered" evidence="1">
    <location>
        <begin position="59"/>
        <end position="87"/>
    </location>
</feature>
<organism evidence="3 4">
    <name type="scientific">Teichococcus vastitatis</name>
    <dbReference type="NCBI Taxonomy" id="2307076"/>
    <lineage>
        <taxon>Bacteria</taxon>
        <taxon>Pseudomonadati</taxon>
        <taxon>Pseudomonadota</taxon>
        <taxon>Alphaproteobacteria</taxon>
        <taxon>Acetobacterales</taxon>
        <taxon>Roseomonadaceae</taxon>
        <taxon>Roseomonas</taxon>
    </lineage>
</organism>
<dbReference type="RefSeq" id="WP_241793978.1">
    <property type="nucleotide sequence ID" value="NZ_JALBUU010000125.1"/>
</dbReference>
<evidence type="ECO:0000256" key="1">
    <source>
        <dbReference type="SAM" id="MobiDB-lite"/>
    </source>
</evidence>
<gene>
    <name evidence="3" type="ORF">MON41_23855</name>
</gene>
<dbReference type="EMBL" id="JALBUU010000125">
    <property type="protein sequence ID" value="MCI0756676.1"/>
    <property type="molecule type" value="Genomic_DNA"/>
</dbReference>
<reference evidence="3 4" key="1">
    <citation type="submission" date="2022-03" db="EMBL/GenBank/DDBJ databases">
        <title>Complete genome analysis of Roseomonas KG 17.1 : a prolific producer of plant growth promoters.</title>
        <authorList>
            <person name="Saadouli I."/>
            <person name="Najjari A."/>
            <person name="Mosbah A."/>
            <person name="Ouzari H.I."/>
        </authorList>
    </citation>
    <scope>NUCLEOTIDE SEQUENCE [LARGE SCALE GENOMIC DNA]</scope>
    <source>
        <strain evidence="3 4">KG17-1</strain>
    </source>
</reference>